<proteinExistence type="inferred from homology"/>
<keyword evidence="2 4" id="KW-0819">tRNA processing</keyword>
<evidence type="ECO:0000256" key="4">
    <source>
        <dbReference type="RuleBase" id="RU003792"/>
    </source>
</evidence>
<dbReference type="InterPro" id="IPR020094">
    <property type="entry name" value="TruA/RsuA/RluB/E/F_N"/>
</dbReference>
<dbReference type="PANTHER" id="PTHR11142:SF5">
    <property type="entry name" value="TRNA PSEUDOURIDINE(38_39) SYNTHASE"/>
    <property type="match status" value="1"/>
</dbReference>
<evidence type="ECO:0000256" key="1">
    <source>
        <dbReference type="ARBA" id="ARBA00009375"/>
    </source>
</evidence>
<evidence type="ECO:0000256" key="3">
    <source>
        <dbReference type="ARBA" id="ARBA00023235"/>
    </source>
</evidence>
<dbReference type="FunFam" id="3.30.70.660:FF:000010">
    <property type="entry name" value="tRNA pseudouridine synthase"/>
    <property type="match status" value="1"/>
</dbReference>
<dbReference type="GO" id="GO:0160147">
    <property type="term" value="F:tRNA pseudouridine(38-40) synthase activity"/>
    <property type="evidence" value="ECO:0007669"/>
    <property type="project" value="UniProtKB-EC"/>
</dbReference>
<gene>
    <name evidence="6" type="ORF">TSUD_42280</name>
</gene>
<dbReference type="Gene3D" id="3.30.70.580">
    <property type="entry name" value="Pseudouridine synthase I, catalytic domain, N-terminal subdomain"/>
    <property type="match status" value="1"/>
</dbReference>
<reference evidence="7" key="1">
    <citation type="journal article" date="2017" name="Front. Plant Sci.">
        <title>Climate Clever Clovers: New Paradigm to Reduce the Environmental Footprint of Ruminants by Breeding Low Methanogenic Forages Utilizing Haplotype Variation.</title>
        <authorList>
            <person name="Kaur P."/>
            <person name="Appels R."/>
            <person name="Bayer P.E."/>
            <person name="Keeble-Gagnere G."/>
            <person name="Wang J."/>
            <person name="Hirakawa H."/>
            <person name="Shirasawa K."/>
            <person name="Vercoe P."/>
            <person name="Stefanova K."/>
            <person name="Durmic Z."/>
            <person name="Nichols P."/>
            <person name="Revell C."/>
            <person name="Isobe S.N."/>
            <person name="Edwards D."/>
            <person name="Erskine W."/>
        </authorList>
    </citation>
    <scope>NUCLEOTIDE SEQUENCE [LARGE SCALE GENOMIC DNA]</scope>
    <source>
        <strain evidence="7">cv. Daliak</strain>
    </source>
</reference>
<evidence type="ECO:0000256" key="2">
    <source>
        <dbReference type="ARBA" id="ARBA00022694"/>
    </source>
</evidence>
<dbReference type="InterPro" id="IPR020103">
    <property type="entry name" value="PsdUridine_synth_cat_dom_sf"/>
</dbReference>
<dbReference type="GO" id="GO:0005737">
    <property type="term" value="C:cytoplasm"/>
    <property type="evidence" value="ECO:0007669"/>
    <property type="project" value="TreeGrafter"/>
</dbReference>
<comment type="similarity">
    <text evidence="1 4">Belongs to the tRNA pseudouridine synthase TruA family.</text>
</comment>
<dbReference type="EMBL" id="DF973135">
    <property type="protein sequence ID" value="GAU13274.1"/>
    <property type="molecule type" value="Genomic_DNA"/>
</dbReference>
<dbReference type="GO" id="GO:0003723">
    <property type="term" value="F:RNA binding"/>
    <property type="evidence" value="ECO:0007669"/>
    <property type="project" value="InterPro"/>
</dbReference>
<organism evidence="6 7">
    <name type="scientific">Trifolium subterraneum</name>
    <name type="common">Subterranean clover</name>
    <dbReference type="NCBI Taxonomy" id="3900"/>
    <lineage>
        <taxon>Eukaryota</taxon>
        <taxon>Viridiplantae</taxon>
        <taxon>Streptophyta</taxon>
        <taxon>Embryophyta</taxon>
        <taxon>Tracheophyta</taxon>
        <taxon>Spermatophyta</taxon>
        <taxon>Magnoliopsida</taxon>
        <taxon>eudicotyledons</taxon>
        <taxon>Gunneridae</taxon>
        <taxon>Pentapetalae</taxon>
        <taxon>rosids</taxon>
        <taxon>fabids</taxon>
        <taxon>Fabales</taxon>
        <taxon>Fabaceae</taxon>
        <taxon>Papilionoideae</taxon>
        <taxon>50 kb inversion clade</taxon>
        <taxon>NPAAA clade</taxon>
        <taxon>Hologalegina</taxon>
        <taxon>IRL clade</taxon>
        <taxon>Trifolieae</taxon>
        <taxon>Trifolium</taxon>
    </lineage>
</organism>
<keyword evidence="3 4" id="KW-0413">Isomerase</keyword>
<dbReference type="OrthoDB" id="25767at2759"/>
<dbReference type="PANTHER" id="PTHR11142">
    <property type="entry name" value="PSEUDOURIDYLATE SYNTHASE"/>
    <property type="match status" value="1"/>
</dbReference>
<dbReference type="Proteomes" id="UP000242715">
    <property type="component" value="Unassembled WGS sequence"/>
</dbReference>
<dbReference type="Gene3D" id="3.30.70.660">
    <property type="entry name" value="Pseudouridine synthase I, catalytic domain, C-terminal subdomain"/>
    <property type="match status" value="1"/>
</dbReference>
<name>A0A2Z6LW07_TRISU</name>
<accession>A0A2Z6LW07</accession>
<dbReference type="EC" id="5.4.99.12" evidence="4"/>
<dbReference type="GO" id="GO:1990481">
    <property type="term" value="P:mRNA pseudouridine synthesis"/>
    <property type="evidence" value="ECO:0007669"/>
    <property type="project" value="TreeGrafter"/>
</dbReference>
<evidence type="ECO:0000313" key="7">
    <source>
        <dbReference type="Proteomes" id="UP000242715"/>
    </source>
</evidence>
<dbReference type="HAMAP" id="MF_00171">
    <property type="entry name" value="TruA"/>
    <property type="match status" value="1"/>
</dbReference>
<dbReference type="InterPro" id="IPR001406">
    <property type="entry name" value="PsdUridine_synth_TruA"/>
</dbReference>
<dbReference type="GO" id="GO:0031119">
    <property type="term" value="P:tRNA pseudouridine synthesis"/>
    <property type="evidence" value="ECO:0007669"/>
    <property type="project" value="TreeGrafter"/>
</dbReference>
<feature type="domain" description="Pseudouridine synthase I TruA alpha/beta" evidence="5">
    <location>
        <begin position="275"/>
        <end position="383"/>
    </location>
</feature>
<keyword evidence="7" id="KW-1185">Reference proteome</keyword>
<dbReference type="AlphaFoldDB" id="A0A2Z6LW07"/>
<dbReference type="SUPFAM" id="SSF55120">
    <property type="entry name" value="Pseudouridine synthase"/>
    <property type="match status" value="1"/>
</dbReference>
<dbReference type="Pfam" id="PF01416">
    <property type="entry name" value="PseudoU_synth_1"/>
    <property type="match status" value="1"/>
</dbReference>
<dbReference type="GO" id="GO:0005634">
    <property type="term" value="C:nucleus"/>
    <property type="evidence" value="ECO:0007669"/>
    <property type="project" value="TreeGrafter"/>
</dbReference>
<evidence type="ECO:0000313" key="6">
    <source>
        <dbReference type="EMBL" id="GAU13274.1"/>
    </source>
</evidence>
<sequence>MAAQLSDLDYVTSLQARIKELEAENANLLSRLAHCYCSQVDKKLYGPNDKATEVTEQKESNMKLEENGKKKPGYDTKFMSHHNKRYVALKVMYFGKRFYGFSAEAQMEPNVESEIFKALERTRLLIGDKKESQYSRCGRTDKGVSSVGNSHGKWQDRMRHFCRAPQFNMFGLQSENYEHHRPGGGVIALYLRSKLKTSGVNNGNSGEIILEEQLDGELDYVRVINRELPNDIRVLGWCPVPVDFHARFSCLGREYRYFFWKENLNIKAMESAGTKFVGEHDFRNFCKMDAANVHTYVRRITMFEIYATDVRYDGNQLWVIKFRGRAFLWHQVRCMVAVLFLIGKGLESPDVIGMLLDTNKIPRKPQYIMASEVPLVLQSCDFENIKFMCSTDSGKMLHAHFVNECQSYQLQAAIFQEAILNCVPQLHDQSFSDQCLTPVRGSKKKTSYIPLMSRPTEPQHDNDILPGLSIPHYFTNGLLILVKLNPASYEERRAKLSS</sequence>
<dbReference type="InterPro" id="IPR020095">
    <property type="entry name" value="PsdUridine_synth_TruA_C"/>
</dbReference>
<protein>
    <recommendedName>
        <fullName evidence="4">tRNA pseudouridine synthase</fullName>
        <ecNumber evidence="4">5.4.99.12</ecNumber>
    </recommendedName>
</protein>
<evidence type="ECO:0000259" key="5">
    <source>
        <dbReference type="Pfam" id="PF01416"/>
    </source>
</evidence>
<comment type="catalytic activity">
    <reaction evidence="4">
        <text>uridine(38/39/40) in tRNA = pseudouridine(38/39/40) in tRNA</text>
        <dbReference type="Rhea" id="RHEA:22376"/>
        <dbReference type="Rhea" id="RHEA-COMP:10085"/>
        <dbReference type="Rhea" id="RHEA-COMP:10087"/>
        <dbReference type="ChEBI" id="CHEBI:65314"/>
        <dbReference type="ChEBI" id="CHEBI:65315"/>
        <dbReference type="EC" id="5.4.99.12"/>
    </reaction>
</comment>
<feature type="non-terminal residue" evidence="6">
    <location>
        <position position="498"/>
    </location>
</feature>
<dbReference type="InterPro" id="IPR020097">
    <property type="entry name" value="PsdUridine_synth_TruA_a/b_dom"/>
</dbReference>